<evidence type="ECO:0000313" key="3">
    <source>
        <dbReference type="Proteomes" id="UP000187209"/>
    </source>
</evidence>
<dbReference type="Proteomes" id="UP000187209">
    <property type="component" value="Unassembled WGS sequence"/>
</dbReference>
<reference evidence="2 3" key="1">
    <citation type="submission" date="2016-11" db="EMBL/GenBank/DDBJ databases">
        <title>The macronuclear genome of Stentor coeruleus: a giant cell with tiny introns.</title>
        <authorList>
            <person name="Slabodnick M."/>
            <person name="Ruby J.G."/>
            <person name="Reiff S.B."/>
            <person name="Swart E.C."/>
            <person name="Gosai S."/>
            <person name="Prabakaran S."/>
            <person name="Witkowska E."/>
            <person name="Larue G.E."/>
            <person name="Fisher S."/>
            <person name="Freeman R.M."/>
            <person name="Gunawardena J."/>
            <person name="Chu W."/>
            <person name="Stover N.A."/>
            <person name="Gregory B.D."/>
            <person name="Nowacki M."/>
            <person name="Derisi J."/>
            <person name="Roy S.W."/>
            <person name="Marshall W.F."/>
            <person name="Sood P."/>
        </authorList>
    </citation>
    <scope>NUCLEOTIDE SEQUENCE [LARGE SCALE GENOMIC DNA]</scope>
    <source>
        <strain evidence="2">WM001</strain>
    </source>
</reference>
<dbReference type="EMBL" id="MPUH01000954">
    <property type="protein sequence ID" value="OMJ71820.1"/>
    <property type="molecule type" value="Genomic_DNA"/>
</dbReference>
<organism evidence="2 3">
    <name type="scientific">Stentor coeruleus</name>
    <dbReference type="NCBI Taxonomy" id="5963"/>
    <lineage>
        <taxon>Eukaryota</taxon>
        <taxon>Sar</taxon>
        <taxon>Alveolata</taxon>
        <taxon>Ciliophora</taxon>
        <taxon>Postciliodesmatophora</taxon>
        <taxon>Heterotrichea</taxon>
        <taxon>Heterotrichida</taxon>
        <taxon>Stentoridae</taxon>
        <taxon>Stentor</taxon>
    </lineage>
</organism>
<accession>A0A1R2B5B5</accession>
<feature type="domain" description="Synergin gamma C-terminal" evidence="1">
    <location>
        <begin position="233"/>
        <end position="287"/>
    </location>
</feature>
<gene>
    <name evidence="2" type="ORF">SteCoe_29881</name>
</gene>
<dbReference type="InterPro" id="IPR059024">
    <property type="entry name" value="SYNRG_C"/>
</dbReference>
<name>A0A1R2B5B5_9CILI</name>
<sequence length="292" mass="33774">MEDIEGLNKLAKELAMNGRLSQSLRCKKHAEIVGEMMRIKEIKRIATERADYDTAIQYRNLLGQLEKQLSNATEIEEWLKDYKDTTLTDLENKVRKTMGEEAALEFKDKFVFPDIKKSSDIENAQAIMISAQHYISVKTILKDQVSIFFQQAHQILQKISEELSKAITIFYKLKPHLAVLSEDSELQIYIKALPEVYFISLRLSKVINYCNSTRAFEKILYEISQNWDECKDFLNSNVPDFKNECNENVCGLCLFGCKNLVLLCGGYFHVSCINFWINRISTDPPQLITEML</sequence>
<protein>
    <recommendedName>
        <fullName evidence="1">Synergin gamma C-terminal domain-containing protein</fullName>
    </recommendedName>
</protein>
<dbReference type="AlphaFoldDB" id="A0A1R2B5B5"/>
<comment type="caution">
    <text evidence="2">The sequence shown here is derived from an EMBL/GenBank/DDBJ whole genome shotgun (WGS) entry which is preliminary data.</text>
</comment>
<dbReference type="Pfam" id="PF25999">
    <property type="entry name" value="SYNRG_C"/>
    <property type="match status" value="1"/>
</dbReference>
<proteinExistence type="predicted"/>
<evidence type="ECO:0000259" key="1">
    <source>
        <dbReference type="Pfam" id="PF25999"/>
    </source>
</evidence>
<evidence type="ECO:0000313" key="2">
    <source>
        <dbReference type="EMBL" id="OMJ71820.1"/>
    </source>
</evidence>
<dbReference type="OrthoDB" id="524326at2759"/>
<keyword evidence="3" id="KW-1185">Reference proteome</keyword>